<sequence length="339" mass="36757">MISVSRLLLSGLCFLCAATCSAAQYPARPSAPGVAFRLTPDYGIAAIYFKDGTHVSVAQVQGSSEYQIFMRETTAASSMQDSKVCQLLSPVLGRMQSTLGVDLNTCLSTDVATVKALLASLNSAVESYLGTNICFASLSLDVADGKKSEVAQEALRAVGLVQVLPTIQSAQHIVLAHRPESEPEPDEEWIVLAVDFSTRWYNIGLYTVGELGIVDPVIDFVKGPTIDQDNQTDALRDTLSHLLANPPPNVKLPKQIRHLVVYGDDSHNDSLHGVLTELLGTDLVRNARVADSVFDGSKYTACVVFEDMDTVDFETRVKPAFGCKWRSRLYSGDPTTPEL</sequence>
<gene>
    <name evidence="2" type="ORF">T440DRAFT_489540</name>
</gene>
<name>A0A6A7B5X3_9PLEO</name>
<evidence type="ECO:0000256" key="1">
    <source>
        <dbReference type="SAM" id="SignalP"/>
    </source>
</evidence>
<evidence type="ECO:0000313" key="2">
    <source>
        <dbReference type="EMBL" id="KAF2850712.1"/>
    </source>
</evidence>
<proteinExistence type="predicted"/>
<protein>
    <submittedName>
        <fullName evidence="2">Uncharacterized protein</fullName>
    </submittedName>
</protein>
<keyword evidence="3" id="KW-1185">Reference proteome</keyword>
<evidence type="ECO:0000313" key="3">
    <source>
        <dbReference type="Proteomes" id="UP000799423"/>
    </source>
</evidence>
<dbReference type="AlphaFoldDB" id="A0A6A7B5X3"/>
<organism evidence="2 3">
    <name type="scientific">Plenodomus tracheiphilus IPT5</name>
    <dbReference type="NCBI Taxonomy" id="1408161"/>
    <lineage>
        <taxon>Eukaryota</taxon>
        <taxon>Fungi</taxon>
        <taxon>Dikarya</taxon>
        <taxon>Ascomycota</taxon>
        <taxon>Pezizomycotina</taxon>
        <taxon>Dothideomycetes</taxon>
        <taxon>Pleosporomycetidae</taxon>
        <taxon>Pleosporales</taxon>
        <taxon>Pleosporineae</taxon>
        <taxon>Leptosphaeriaceae</taxon>
        <taxon>Plenodomus</taxon>
    </lineage>
</organism>
<feature type="signal peptide" evidence="1">
    <location>
        <begin position="1"/>
        <end position="23"/>
    </location>
</feature>
<reference evidence="2" key="1">
    <citation type="submission" date="2020-01" db="EMBL/GenBank/DDBJ databases">
        <authorList>
            <consortium name="DOE Joint Genome Institute"/>
            <person name="Haridas S."/>
            <person name="Albert R."/>
            <person name="Binder M."/>
            <person name="Bloem J."/>
            <person name="Labutti K."/>
            <person name="Salamov A."/>
            <person name="Andreopoulos B."/>
            <person name="Baker S.E."/>
            <person name="Barry K."/>
            <person name="Bills G."/>
            <person name="Bluhm B.H."/>
            <person name="Cannon C."/>
            <person name="Castanera R."/>
            <person name="Culley D.E."/>
            <person name="Daum C."/>
            <person name="Ezra D."/>
            <person name="Gonzalez J.B."/>
            <person name="Henrissat B."/>
            <person name="Kuo A."/>
            <person name="Liang C."/>
            <person name="Lipzen A."/>
            <person name="Lutzoni F."/>
            <person name="Magnuson J."/>
            <person name="Mondo S."/>
            <person name="Nolan M."/>
            <person name="Ohm R."/>
            <person name="Pangilinan J."/>
            <person name="Park H.-J."/>
            <person name="Ramirez L."/>
            <person name="Alfaro M."/>
            <person name="Sun H."/>
            <person name="Tritt A."/>
            <person name="Yoshinaga Y."/>
            <person name="Zwiers L.-H."/>
            <person name="Turgeon B.G."/>
            <person name="Goodwin S.B."/>
            <person name="Spatafora J.W."/>
            <person name="Crous P.W."/>
            <person name="Grigoriev I.V."/>
        </authorList>
    </citation>
    <scope>NUCLEOTIDE SEQUENCE</scope>
    <source>
        <strain evidence="2">IPT5</strain>
    </source>
</reference>
<accession>A0A6A7B5X3</accession>
<dbReference type="Proteomes" id="UP000799423">
    <property type="component" value="Unassembled WGS sequence"/>
</dbReference>
<keyword evidence="1" id="KW-0732">Signal</keyword>
<dbReference type="OrthoDB" id="3643156at2759"/>
<feature type="chain" id="PRO_5025602798" evidence="1">
    <location>
        <begin position="24"/>
        <end position="339"/>
    </location>
</feature>
<dbReference type="EMBL" id="MU006305">
    <property type="protein sequence ID" value="KAF2850712.1"/>
    <property type="molecule type" value="Genomic_DNA"/>
</dbReference>